<proteinExistence type="inferred from homology"/>
<dbReference type="FunFam" id="1.10.10.10:FF:000141">
    <property type="entry name" value="vacuolar protein-sorting-associated protein 25"/>
    <property type="match status" value="1"/>
</dbReference>
<dbReference type="Pfam" id="PF05871">
    <property type="entry name" value="ESCRT-II"/>
    <property type="match status" value="1"/>
</dbReference>
<dbReference type="InterPro" id="IPR036390">
    <property type="entry name" value="WH_DNA-bd_sf"/>
</dbReference>
<dbReference type="AlphaFoldDB" id="F4NUL9"/>
<evidence type="ECO:0000256" key="3">
    <source>
        <dbReference type="ARBA" id="ARBA00017934"/>
    </source>
</evidence>
<dbReference type="OMA" id="TRCLIMW"/>
<dbReference type="InterPro" id="IPR014041">
    <property type="entry name" value="ESCRT-II_cplx_Vps25-sub_N"/>
</dbReference>
<evidence type="ECO:0000256" key="4">
    <source>
        <dbReference type="ARBA" id="ARBA00022448"/>
    </source>
</evidence>
<dbReference type="Gene3D" id="1.10.10.570">
    <property type="entry name" value="Winged helix' DNA-binding domain. Chain C. Domain 1"/>
    <property type="match status" value="1"/>
</dbReference>
<dbReference type="Proteomes" id="UP000007241">
    <property type="component" value="Unassembled WGS sequence"/>
</dbReference>
<dbReference type="InterPro" id="IPR008570">
    <property type="entry name" value="ESCRT-II_cplx_Vps25-sub"/>
</dbReference>
<comment type="similarity">
    <text evidence="2">Belongs to the VPS25 family.</text>
</comment>
<dbReference type="FunCoup" id="F4NUL9">
    <property type="interactions" value="247"/>
</dbReference>
<dbReference type="GO" id="GO:0005198">
    <property type="term" value="F:structural molecule activity"/>
    <property type="evidence" value="ECO:0000318"/>
    <property type="project" value="GO_Central"/>
</dbReference>
<evidence type="ECO:0000256" key="1">
    <source>
        <dbReference type="ARBA" id="ARBA00004496"/>
    </source>
</evidence>
<sequence>MSSQFEYPSVYSFPPFFTPIGKGSHQPTLDTWHKQRQLWCDLVLSHSQHTRTFIIDVNESVGKLEPFHNPKIQRSLSRESLVLILDHLVSVMKMAEWESKDKNRCLIYWRTPEEWASQVYTWVFNTGRTGTVCTTYEVFCGDETEGESFHGIPEEIIKKVLDVLAKQGKAQIFNSNDGNTGIKFI</sequence>
<comment type="subcellular location">
    <subcellularLocation>
        <location evidence="1">Cytoplasm</location>
    </subcellularLocation>
</comment>
<dbReference type="GO" id="GO:0000814">
    <property type="term" value="C:ESCRT II complex"/>
    <property type="evidence" value="ECO:0000318"/>
    <property type="project" value="GO_Central"/>
</dbReference>
<dbReference type="PANTHER" id="PTHR13149">
    <property type="entry name" value="VACUOLAR PROTEIN SORTING-ASSOCIATED PROTEIN VPS25"/>
    <property type="match status" value="1"/>
</dbReference>
<gene>
    <name evidence="8" type="ORF">BATDEDRAFT_21677</name>
</gene>
<accession>F4NUL9</accession>
<organism evidence="8 9">
    <name type="scientific">Batrachochytrium dendrobatidis (strain JAM81 / FGSC 10211)</name>
    <name type="common">Frog chytrid fungus</name>
    <dbReference type="NCBI Taxonomy" id="684364"/>
    <lineage>
        <taxon>Eukaryota</taxon>
        <taxon>Fungi</taxon>
        <taxon>Fungi incertae sedis</taxon>
        <taxon>Chytridiomycota</taxon>
        <taxon>Chytridiomycota incertae sedis</taxon>
        <taxon>Chytridiomycetes</taxon>
        <taxon>Rhizophydiales</taxon>
        <taxon>Rhizophydiales incertae sedis</taxon>
        <taxon>Batrachochytrium</taxon>
    </lineage>
</organism>
<dbReference type="GO" id="GO:0043328">
    <property type="term" value="P:protein transport to vacuole involved in ubiquitin-dependent protein catabolic process via the multivesicular body sorting pathway"/>
    <property type="evidence" value="ECO:0000318"/>
    <property type="project" value="GO_Central"/>
</dbReference>
<name>F4NUL9_BATDJ</name>
<evidence type="ECO:0000256" key="2">
    <source>
        <dbReference type="ARBA" id="ARBA00009674"/>
    </source>
</evidence>
<evidence type="ECO:0000256" key="5">
    <source>
        <dbReference type="ARBA" id="ARBA00022490"/>
    </source>
</evidence>
<keyword evidence="5" id="KW-0963">Cytoplasm</keyword>
<evidence type="ECO:0000256" key="6">
    <source>
        <dbReference type="ARBA" id="ARBA00022927"/>
    </source>
</evidence>
<dbReference type="GeneID" id="18237718"/>
<protein>
    <recommendedName>
        <fullName evidence="3">Vacuolar protein-sorting-associated protein 25</fullName>
    </recommendedName>
    <alternativeName>
        <fullName evidence="7">ESCRT-II complex subunit VPS25</fullName>
    </alternativeName>
</protein>
<evidence type="ECO:0000313" key="9">
    <source>
        <dbReference type="Proteomes" id="UP000007241"/>
    </source>
</evidence>
<dbReference type="InterPro" id="IPR036388">
    <property type="entry name" value="WH-like_DNA-bd_sf"/>
</dbReference>
<dbReference type="GO" id="GO:0016236">
    <property type="term" value="P:macroautophagy"/>
    <property type="evidence" value="ECO:0007669"/>
    <property type="project" value="UniProtKB-ARBA"/>
</dbReference>
<dbReference type="OrthoDB" id="245150at2759"/>
<dbReference type="RefSeq" id="XP_006675350.1">
    <property type="nucleotide sequence ID" value="XM_006675287.1"/>
</dbReference>
<evidence type="ECO:0000256" key="7">
    <source>
        <dbReference type="ARBA" id="ARBA00030094"/>
    </source>
</evidence>
<keyword evidence="4" id="KW-0813">Transport</keyword>
<dbReference type="FunFam" id="1.10.10.570:FF:000003">
    <property type="entry name" value="Vacuolar protein-sorting-associated protein 25"/>
    <property type="match status" value="1"/>
</dbReference>
<dbReference type="Gene3D" id="1.10.10.10">
    <property type="entry name" value="Winged helix-like DNA-binding domain superfamily/Winged helix DNA-binding domain"/>
    <property type="match status" value="1"/>
</dbReference>
<dbReference type="GO" id="GO:0042803">
    <property type="term" value="F:protein homodimerization activity"/>
    <property type="evidence" value="ECO:0000318"/>
    <property type="project" value="GO_Central"/>
</dbReference>
<keyword evidence="9" id="KW-1185">Reference proteome</keyword>
<evidence type="ECO:0000313" key="8">
    <source>
        <dbReference type="EMBL" id="EGF83196.1"/>
    </source>
</evidence>
<dbReference type="STRING" id="684364.F4NUL9"/>
<dbReference type="HOGENOM" id="CLU_087657_0_1_1"/>
<dbReference type="SUPFAM" id="SSF46785">
    <property type="entry name" value="Winged helix' DNA-binding domain"/>
    <property type="match status" value="2"/>
</dbReference>
<dbReference type="PANTHER" id="PTHR13149:SF0">
    <property type="entry name" value="VACUOLAR PROTEIN-SORTING-ASSOCIATED PROTEIN 25"/>
    <property type="match status" value="1"/>
</dbReference>
<reference evidence="8 9" key="1">
    <citation type="submission" date="2009-12" db="EMBL/GenBank/DDBJ databases">
        <title>The draft genome of Batrachochytrium dendrobatidis.</title>
        <authorList>
            <consortium name="US DOE Joint Genome Institute (JGI-PGF)"/>
            <person name="Kuo A."/>
            <person name="Salamov A."/>
            <person name="Schmutz J."/>
            <person name="Lucas S."/>
            <person name="Pitluck S."/>
            <person name="Rosenblum E."/>
            <person name="Stajich J."/>
            <person name="Eisen M."/>
            <person name="Grigoriev I.V."/>
        </authorList>
    </citation>
    <scope>NUCLEOTIDE SEQUENCE [LARGE SCALE GENOMIC DNA]</scope>
    <source>
        <strain evidence="9">JAM81 / FGSC 10211</strain>
    </source>
</reference>
<dbReference type="EMBL" id="GL882879">
    <property type="protein sequence ID" value="EGF83196.1"/>
    <property type="molecule type" value="Genomic_DNA"/>
</dbReference>
<dbReference type="InParanoid" id="F4NUL9"/>
<keyword evidence="6" id="KW-0653">Protein transport</keyword>